<gene>
    <name evidence="12" type="ORF">GCM10022223_33100</name>
</gene>
<feature type="transmembrane region" description="Helical" evidence="10">
    <location>
        <begin position="129"/>
        <end position="151"/>
    </location>
</feature>
<name>A0ABP6ZM64_9ACTN</name>
<dbReference type="Gene3D" id="1.20.5.1930">
    <property type="match status" value="1"/>
</dbReference>
<feature type="region of interest" description="Disordered" evidence="9">
    <location>
        <begin position="272"/>
        <end position="302"/>
    </location>
</feature>
<evidence type="ECO:0000256" key="1">
    <source>
        <dbReference type="ARBA" id="ARBA00000085"/>
    </source>
</evidence>
<keyword evidence="10" id="KW-0472">Membrane</keyword>
<evidence type="ECO:0000259" key="11">
    <source>
        <dbReference type="Pfam" id="PF07730"/>
    </source>
</evidence>
<dbReference type="InterPro" id="IPR011712">
    <property type="entry name" value="Sig_transdc_His_kin_sub3_dim/P"/>
</dbReference>
<protein>
    <recommendedName>
        <fullName evidence="2">histidine kinase</fullName>
        <ecNumber evidence="2">2.7.13.3</ecNumber>
    </recommendedName>
</protein>
<keyword evidence="7" id="KW-0067">ATP-binding</keyword>
<evidence type="ECO:0000313" key="12">
    <source>
        <dbReference type="EMBL" id="GAA3614239.1"/>
    </source>
</evidence>
<dbReference type="PANTHER" id="PTHR24421:SF10">
    <property type="entry name" value="NITRATE_NITRITE SENSOR PROTEIN NARQ"/>
    <property type="match status" value="1"/>
</dbReference>
<dbReference type="InterPro" id="IPR050482">
    <property type="entry name" value="Sensor_HK_TwoCompSys"/>
</dbReference>
<evidence type="ECO:0000256" key="8">
    <source>
        <dbReference type="ARBA" id="ARBA00023012"/>
    </source>
</evidence>
<keyword evidence="8" id="KW-0902">Two-component regulatory system</keyword>
<evidence type="ECO:0000256" key="7">
    <source>
        <dbReference type="ARBA" id="ARBA00022840"/>
    </source>
</evidence>
<sequence>MRREWAAVGFWRALSLDLVIAPGFGAFVVNDEIHGVRDLLTGLLMAITLAGRRSRRPGDRDDPGLSVAYLFLAGGTFRVADLAVIVAKAGTVVLDRRPSAVYPSGTATLAWTLTVQIASNGLPAAPKDLAGPGSVAAVWLMAYVLRTRFLIIEMLKARAVKAEREREYLYRIALADQRSAIARELHDVVAHSSAVMVIQADGAGYVLPAQAEQARAALKTISSVGREALGDMHNIVDVLRGDTDGLGDSWWQESGYRRVSLDSLEDMAERARAWRSTSRSRGRRMRSRPVRNSRSSGSCRRA</sequence>
<dbReference type="PANTHER" id="PTHR24421">
    <property type="entry name" value="NITRATE/NITRITE SENSOR PROTEIN NARX-RELATED"/>
    <property type="match status" value="1"/>
</dbReference>
<feature type="domain" description="Signal transduction histidine kinase subgroup 3 dimerisation and phosphoacceptor" evidence="11">
    <location>
        <begin position="178"/>
        <end position="242"/>
    </location>
</feature>
<dbReference type="Proteomes" id="UP001501074">
    <property type="component" value="Unassembled WGS sequence"/>
</dbReference>
<keyword evidence="6" id="KW-0418">Kinase</keyword>
<evidence type="ECO:0000313" key="13">
    <source>
        <dbReference type="Proteomes" id="UP001501074"/>
    </source>
</evidence>
<evidence type="ECO:0000256" key="2">
    <source>
        <dbReference type="ARBA" id="ARBA00012438"/>
    </source>
</evidence>
<dbReference type="RefSeq" id="WP_231487603.1">
    <property type="nucleotide sequence ID" value="NZ_BAAAZO010000005.1"/>
</dbReference>
<evidence type="ECO:0000256" key="9">
    <source>
        <dbReference type="SAM" id="MobiDB-lite"/>
    </source>
</evidence>
<keyword evidence="4" id="KW-0808">Transferase</keyword>
<organism evidence="12 13">
    <name type="scientific">Kineosporia mesophila</name>
    <dbReference type="NCBI Taxonomy" id="566012"/>
    <lineage>
        <taxon>Bacteria</taxon>
        <taxon>Bacillati</taxon>
        <taxon>Actinomycetota</taxon>
        <taxon>Actinomycetes</taxon>
        <taxon>Kineosporiales</taxon>
        <taxon>Kineosporiaceae</taxon>
        <taxon>Kineosporia</taxon>
    </lineage>
</organism>
<keyword evidence="10" id="KW-0812">Transmembrane</keyword>
<evidence type="ECO:0000256" key="5">
    <source>
        <dbReference type="ARBA" id="ARBA00022741"/>
    </source>
</evidence>
<keyword evidence="10" id="KW-1133">Transmembrane helix</keyword>
<reference evidence="13" key="1">
    <citation type="journal article" date="2019" name="Int. J. Syst. Evol. Microbiol.">
        <title>The Global Catalogue of Microorganisms (GCM) 10K type strain sequencing project: providing services to taxonomists for standard genome sequencing and annotation.</title>
        <authorList>
            <consortium name="The Broad Institute Genomics Platform"/>
            <consortium name="The Broad Institute Genome Sequencing Center for Infectious Disease"/>
            <person name="Wu L."/>
            <person name="Ma J."/>
        </authorList>
    </citation>
    <scope>NUCLEOTIDE SEQUENCE [LARGE SCALE GENOMIC DNA]</scope>
    <source>
        <strain evidence="13">JCM 16902</strain>
    </source>
</reference>
<dbReference type="EC" id="2.7.13.3" evidence="2"/>
<accession>A0ABP6ZM64</accession>
<dbReference type="EMBL" id="BAAAZO010000005">
    <property type="protein sequence ID" value="GAA3614239.1"/>
    <property type="molecule type" value="Genomic_DNA"/>
</dbReference>
<feature type="compositionally biased region" description="Basic residues" evidence="9">
    <location>
        <begin position="278"/>
        <end position="291"/>
    </location>
</feature>
<feature type="compositionally biased region" description="Low complexity" evidence="9">
    <location>
        <begin position="292"/>
        <end position="302"/>
    </location>
</feature>
<comment type="caution">
    <text evidence="12">The sequence shown here is derived from an EMBL/GenBank/DDBJ whole genome shotgun (WGS) entry which is preliminary data.</text>
</comment>
<comment type="catalytic activity">
    <reaction evidence="1">
        <text>ATP + protein L-histidine = ADP + protein N-phospho-L-histidine.</text>
        <dbReference type="EC" id="2.7.13.3"/>
    </reaction>
</comment>
<keyword evidence="3" id="KW-0597">Phosphoprotein</keyword>
<feature type="transmembrane region" description="Helical" evidence="10">
    <location>
        <begin position="64"/>
        <end position="87"/>
    </location>
</feature>
<evidence type="ECO:0000256" key="3">
    <source>
        <dbReference type="ARBA" id="ARBA00022553"/>
    </source>
</evidence>
<keyword evidence="5" id="KW-0547">Nucleotide-binding</keyword>
<evidence type="ECO:0000256" key="6">
    <source>
        <dbReference type="ARBA" id="ARBA00022777"/>
    </source>
</evidence>
<keyword evidence="13" id="KW-1185">Reference proteome</keyword>
<proteinExistence type="predicted"/>
<evidence type="ECO:0000256" key="10">
    <source>
        <dbReference type="SAM" id="Phobius"/>
    </source>
</evidence>
<dbReference type="Pfam" id="PF07730">
    <property type="entry name" value="HisKA_3"/>
    <property type="match status" value="1"/>
</dbReference>
<evidence type="ECO:0000256" key="4">
    <source>
        <dbReference type="ARBA" id="ARBA00022679"/>
    </source>
</evidence>